<sequence>MMRTLTVPGTPTGSASPAGGTHDIRDKSSNRALLKLGYIVFRAHGVFSLLGNKRSRCWVLAQILVAP</sequence>
<feature type="region of interest" description="Disordered" evidence="1">
    <location>
        <begin position="1"/>
        <end position="26"/>
    </location>
</feature>
<comment type="caution">
    <text evidence="2">The sequence shown here is derived from an EMBL/GenBank/DDBJ whole genome shotgun (WGS) entry which is preliminary data.</text>
</comment>
<evidence type="ECO:0000313" key="3">
    <source>
        <dbReference type="Proteomes" id="UP001596915"/>
    </source>
</evidence>
<reference evidence="3" key="1">
    <citation type="journal article" date="2019" name="Int. J. Syst. Evol. Microbiol.">
        <title>The Global Catalogue of Microorganisms (GCM) 10K type strain sequencing project: providing services to taxonomists for standard genome sequencing and annotation.</title>
        <authorList>
            <consortium name="The Broad Institute Genomics Platform"/>
            <consortium name="The Broad Institute Genome Sequencing Center for Infectious Disease"/>
            <person name="Wu L."/>
            <person name="Ma J."/>
        </authorList>
    </citation>
    <scope>NUCLEOTIDE SEQUENCE [LARGE SCALE GENOMIC DNA]</scope>
    <source>
        <strain evidence="3">JCM 12607</strain>
    </source>
</reference>
<keyword evidence="3" id="KW-1185">Reference proteome</keyword>
<dbReference type="Proteomes" id="UP001596915">
    <property type="component" value="Unassembled WGS sequence"/>
</dbReference>
<evidence type="ECO:0000256" key="1">
    <source>
        <dbReference type="SAM" id="MobiDB-lite"/>
    </source>
</evidence>
<proteinExistence type="predicted"/>
<dbReference type="EMBL" id="JBHTGL010000008">
    <property type="protein sequence ID" value="MFD0623227.1"/>
    <property type="molecule type" value="Genomic_DNA"/>
</dbReference>
<name>A0ABW2WP40_9ACTN</name>
<organism evidence="2 3">
    <name type="scientific">Streptomyces sanglieri</name>
    <dbReference type="NCBI Taxonomy" id="193460"/>
    <lineage>
        <taxon>Bacteria</taxon>
        <taxon>Bacillati</taxon>
        <taxon>Actinomycetota</taxon>
        <taxon>Actinomycetes</taxon>
        <taxon>Kitasatosporales</taxon>
        <taxon>Streptomycetaceae</taxon>
        <taxon>Streptomyces</taxon>
    </lineage>
</organism>
<accession>A0ABW2WP40</accession>
<evidence type="ECO:0000313" key="2">
    <source>
        <dbReference type="EMBL" id="MFD0623227.1"/>
    </source>
</evidence>
<gene>
    <name evidence="2" type="ORF">ACFQ2K_10860</name>
</gene>
<protein>
    <submittedName>
        <fullName evidence="2">Uncharacterized protein</fullName>
    </submittedName>
</protein>